<sequence length="361" mass="38696">MQHTLAMSRGDRGQHRRRAGVRALSVRACRAHRAGRAAARGDRSPVEDGRVERGPGLAHQGQGRPGVDGTVVGRARREGADQHVELGGEPRFDVGGRRHVGVDVLEGDLQRGLARVGKAAREHLVGHDTDRVHVRPCVAAARRDQLGAEVGDRAEDGAGRGRRGLRHSARETEVRDLDVPRRVDQDVLRLDVAVDQALAVGRGQGVQDLLEQLEGAAHGQRALVLQDVAERRARYVLHGQVAGLAVDPLVVDGDHARVGQARRGPRLAPEARDELRAVRALGQVRVHDFERDLAVESSVQRQVHRGHAATGDLGHDLVPPVDQAADERISRHSCHVGSLGVLGRGTGEAPHRGGGGRADGS</sequence>
<dbReference type="AlphaFoldDB" id="A0A161XGY9"/>
<feature type="region of interest" description="Disordered" evidence="1">
    <location>
        <begin position="1"/>
        <end position="69"/>
    </location>
</feature>
<protein>
    <submittedName>
        <fullName evidence="2">Uncharacterized protein</fullName>
    </submittedName>
</protein>
<reference evidence="2 3" key="1">
    <citation type="submission" date="2016-01" db="EMBL/GenBank/DDBJ databases">
        <title>Genome sequence of Oerskovia enterophila VJag, an agar and cellulose degrading bacterium.</title>
        <authorList>
            <person name="Poehlein A."/>
            <person name="Jag V."/>
            <person name="Bengelsdorf F."/>
            <person name="Duerre P."/>
            <person name="Daniel R."/>
        </authorList>
    </citation>
    <scope>NUCLEOTIDE SEQUENCE [LARGE SCALE GENOMIC DNA]</scope>
    <source>
        <strain evidence="2 3">VJag</strain>
    </source>
</reference>
<dbReference type="Proteomes" id="UP000076447">
    <property type="component" value="Unassembled WGS sequence"/>
</dbReference>
<proteinExistence type="predicted"/>
<organism evidence="2 3">
    <name type="scientific">Oerskovia enterophila</name>
    <dbReference type="NCBI Taxonomy" id="43678"/>
    <lineage>
        <taxon>Bacteria</taxon>
        <taxon>Bacillati</taxon>
        <taxon>Actinomycetota</taxon>
        <taxon>Actinomycetes</taxon>
        <taxon>Micrococcales</taxon>
        <taxon>Cellulomonadaceae</taxon>
        <taxon>Oerskovia</taxon>
    </lineage>
</organism>
<comment type="caution">
    <text evidence="2">The sequence shown here is derived from an EMBL/GenBank/DDBJ whole genome shotgun (WGS) entry which is preliminary data.</text>
</comment>
<name>A0A161XGY9_9CELL</name>
<evidence type="ECO:0000256" key="1">
    <source>
        <dbReference type="SAM" id="MobiDB-lite"/>
    </source>
</evidence>
<dbReference type="AntiFam" id="ANF00226">
    <property type="entry name" value="Shadow ORF (opposite pknB)"/>
</dbReference>
<feature type="region of interest" description="Disordered" evidence="1">
    <location>
        <begin position="152"/>
        <end position="172"/>
    </location>
</feature>
<accession>A0A161XGY9</accession>
<evidence type="ECO:0000313" key="2">
    <source>
        <dbReference type="EMBL" id="KZM36087.1"/>
    </source>
</evidence>
<feature type="region of interest" description="Disordered" evidence="1">
    <location>
        <begin position="341"/>
        <end position="361"/>
    </location>
</feature>
<dbReference type="EMBL" id="LRIE01000061">
    <property type="protein sequence ID" value="KZM36087.1"/>
    <property type="molecule type" value="Genomic_DNA"/>
</dbReference>
<gene>
    <name evidence="2" type="ORF">OJAG_12910</name>
</gene>
<feature type="compositionally biased region" description="Basic and acidic residues" evidence="1">
    <location>
        <begin position="39"/>
        <end position="53"/>
    </location>
</feature>
<evidence type="ECO:0000313" key="3">
    <source>
        <dbReference type="Proteomes" id="UP000076447"/>
    </source>
</evidence>